<dbReference type="InterPro" id="IPR036412">
    <property type="entry name" value="HAD-like_sf"/>
</dbReference>
<dbReference type="GO" id="GO:0005829">
    <property type="term" value="C:cytosol"/>
    <property type="evidence" value="ECO:0007669"/>
    <property type="project" value="TreeGrafter"/>
</dbReference>
<sequence>MATTSPAVRLFASDVDGTLLTSNHRLTGEVRAAISRARSAGVHVVLASARSALALARIQAQLDLVGEPVVALQGAWVGTVSATGSLTAFARHPIDLSAALAVYEQCERIGTPMSWFTETDWFYSRPAAVVDYEARVTGIAASGQFDADLAVTAPLKIMVPPNPAMPDSGRQVLEALPATLHGQLTGENYLEITARAADKSHGIALVADQLGVGSEQIAAAGDGQNDIGMFRLAARSFAMGNASPIVQGAAGEVVPTNEDSGLAVAIVRALG</sequence>
<dbReference type="InterPro" id="IPR006379">
    <property type="entry name" value="HAD-SF_hydro_IIB"/>
</dbReference>
<organism evidence="1 2">
    <name type="scientific">Rarobacter incanus</name>
    <dbReference type="NCBI Taxonomy" id="153494"/>
    <lineage>
        <taxon>Bacteria</taxon>
        <taxon>Bacillati</taxon>
        <taxon>Actinomycetota</taxon>
        <taxon>Actinomycetes</taxon>
        <taxon>Micrococcales</taxon>
        <taxon>Rarobacteraceae</taxon>
        <taxon>Rarobacter</taxon>
    </lineage>
</organism>
<evidence type="ECO:0000313" key="2">
    <source>
        <dbReference type="Proteomes" id="UP000316181"/>
    </source>
</evidence>
<dbReference type="Gene3D" id="3.30.1240.10">
    <property type="match status" value="1"/>
</dbReference>
<dbReference type="RefSeq" id="WP_142112220.1">
    <property type="nucleotide sequence ID" value="NZ_BAAATB010000010.1"/>
</dbReference>
<evidence type="ECO:0008006" key="3">
    <source>
        <dbReference type="Google" id="ProtNLM"/>
    </source>
</evidence>
<dbReference type="PANTHER" id="PTHR10000:SF8">
    <property type="entry name" value="HAD SUPERFAMILY HYDROLASE-LIKE, TYPE 3"/>
    <property type="match status" value="1"/>
</dbReference>
<comment type="caution">
    <text evidence="1">The sequence shown here is derived from an EMBL/GenBank/DDBJ whole genome shotgun (WGS) entry which is preliminary data.</text>
</comment>
<keyword evidence="2" id="KW-1185">Reference proteome</keyword>
<dbReference type="OrthoDB" id="3180855at2"/>
<reference evidence="1 2" key="1">
    <citation type="submission" date="2019-06" db="EMBL/GenBank/DDBJ databases">
        <title>Sequencing the genomes of 1000 actinobacteria strains.</title>
        <authorList>
            <person name="Klenk H.-P."/>
        </authorList>
    </citation>
    <scope>NUCLEOTIDE SEQUENCE [LARGE SCALE GENOMIC DNA]</scope>
    <source>
        <strain evidence="1 2">DSM 10596</strain>
    </source>
</reference>
<gene>
    <name evidence="1" type="ORF">FB389_1425</name>
</gene>
<dbReference type="GO" id="GO:0016791">
    <property type="term" value="F:phosphatase activity"/>
    <property type="evidence" value="ECO:0007669"/>
    <property type="project" value="TreeGrafter"/>
</dbReference>
<dbReference type="SUPFAM" id="SSF56784">
    <property type="entry name" value="HAD-like"/>
    <property type="match status" value="1"/>
</dbReference>
<dbReference type="AlphaFoldDB" id="A0A542SQ71"/>
<dbReference type="GO" id="GO:0000287">
    <property type="term" value="F:magnesium ion binding"/>
    <property type="evidence" value="ECO:0007669"/>
    <property type="project" value="TreeGrafter"/>
</dbReference>
<accession>A0A542SQ71</accession>
<proteinExistence type="predicted"/>
<dbReference type="Gene3D" id="3.40.50.1000">
    <property type="entry name" value="HAD superfamily/HAD-like"/>
    <property type="match status" value="1"/>
</dbReference>
<dbReference type="NCBIfam" id="TIGR01484">
    <property type="entry name" value="HAD-SF-IIB"/>
    <property type="match status" value="1"/>
</dbReference>
<dbReference type="InterPro" id="IPR023214">
    <property type="entry name" value="HAD_sf"/>
</dbReference>
<dbReference type="PROSITE" id="PS01228">
    <property type="entry name" value="COF_1"/>
    <property type="match status" value="1"/>
</dbReference>
<protein>
    <recommendedName>
        <fullName evidence="3">HAD superfamily hydrolase (TIGR01484 family)</fullName>
    </recommendedName>
</protein>
<dbReference type="PANTHER" id="PTHR10000">
    <property type="entry name" value="PHOSPHOSERINE PHOSPHATASE"/>
    <property type="match status" value="1"/>
</dbReference>
<evidence type="ECO:0000313" key="1">
    <source>
        <dbReference type="EMBL" id="TQK76735.1"/>
    </source>
</evidence>
<dbReference type="Pfam" id="PF08282">
    <property type="entry name" value="Hydrolase_3"/>
    <property type="match status" value="1"/>
</dbReference>
<name>A0A542SQ71_9MICO</name>
<dbReference type="EMBL" id="VFNV01000001">
    <property type="protein sequence ID" value="TQK76735.1"/>
    <property type="molecule type" value="Genomic_DNA"/>
</dbReference>
<dbReference type="Proteomes" id="UP000316181">
    <property type="component" value="Unassembled WGS sequence"/>
</dbReference>